<proteinExistence type="predicted"/>
<comment type="caution">
    <text evidence="1">The sequence shown here is derived from an EMBL/GenBank/DDBJ whole genome shotgun (WGS) entry which is preliminary data.</text>
</comment>
<gene>
    <name evidence="1" type="ORF">HPB47_009258</name>
</gene>
<protein>
    <submittedName>
        <fullName evidence="1">Uncharacterized protein</fullName>
    </submittedName>
</protein>
<dbReference type="EMBL" id="JABSTQ010011246">
    <property type="protein sequence ID" value="KAG0413605.1"/>
    <property type="molecule type" value="Genomic_DNA"/>
</dbReference>
<keyword evidence="2" id="KW-1185">Reference proteome</keyword>
<dbReference type="Proteomes" id="UP000805193">
    <property type="component" value="Unassembled WGS sequence"/>
</dbReference>
<feature type="non-terminal residue" evidence="1">
    <location>
        <position position="159"/>
    </location>
</feature>
<name>A0AC60P2F6_IXOPE</name>
<sequence>MACHALVVLDAVLDVLVDLTVEGCGVLGATGKYMTGEEAAGVCDDWLLIVGFVDCSPVLTIPNCRLYAGAGAWWSPTFDLLSVVIRNLSSNGIFVKAVVCDQGAINCTLARRLGVTPDNPFFIVGDTQVYVLFDTPHMLKCTRNNLRKHDLQIASELIR</sequence>
<reference evidence="1 2" key="1">
    <citation type="journal article" date="2020" name="Cell">
        <title>Large-Scale Comparative Analyses of Tick Genomes Elucidate Their Genetic Diversity and Vector Capacities.</title>
        <authorList>
            <consortium name="Tick Genome and Microbiome Consortium (TIGMIC)"/>
            <person name="Jia N."/>
            <person name="Wang J."/>
            <person name="Shi W."/>
            <person name="Du L."/>
            <person name="Sun Y."/>
            <person name="Zhan W."/>
            <person name="Jiang J.F."/>
            <person name="Wang Q."/>
            <person name="Zhang B."/>
            <person name="Ji P."/>
            <person name="Bell-Sakyi L."/>
            <person name="Cui X.M."/>
            <person name="Yuan T.T."/>
            <person name="Jiang B.G."/>
            <person name="Yang W.F."/>
            <person name="Lam T.T."/>
            <person name="Chang Q.C."/>
            <person name="Ding S.J."/>
            <person name="Wang X.J."/>
            <person name="Zhu J.G."/>
            <person name="Ruan X.D."/>
            <person name="Zhao L."/>
            <person name="Wei J.T."/>
            <person name="Ye R.Z."/>
            <person name="Que T.C."/>
            <person name="Du C.H."/>
            <person name="Zhou Y.H."/>
            <person name="Cheng J.X."/>
            <person name="Dai P.F."/>
            <person name="Guo W.B."/>
            <person name="Han X.H."/>
            <person name="Huang E.J."/>
            <person name="Li L.F."/>
            <person name="Wei W."/>
            <person name="Gao Y.C."/>
            <person name="Liu J.Z."/>
            <person name="Shao H.Z."/>
            <person name="Wang X."/>
            <person name="Wang C.C."/>
            <person name="Yang T.C."/>
            <person name="Huo Q.B."/>
            <person name="Li W."/>
            <person name="Chen H.Y."/>
            <person name="Chen S.E."/>
            <person name="Zhou L.G."/>
            <person name="Ni X.B."/>
            <person name="Tian J.H."/>
            <person name="Sheng Y."/>
            <person name="Liu T."/>
            <person name="Pan Y.S."/>
            <person name="Xia L.Y."/>
            <person name="Li J."/>
            <person name="Zhao F."/>
            <person name="Cao W.C."/>
        </authorList>
    </citation>
    <scope>NUCLEOTIDE SEQUENCE [LARGE SCALE GENOMIC DNA]</scope>
    <source>
        <strain evidence="1">Iper-2018</strain>
    </source>
</reference>
<evidence type="ECO:0000313" key="1">
    <source>
        <dbReference type="EMBL" id="KAG0413605.1"/>
    </source>
</evidence>
<accession>A0AC60P2F6</accession>
<evidence type="ECO:0000313" key="2">
    <source>
        <dbReference type="Proteomes" id="UP000805193"/>
    </source>
</evidence>
<organism evidence="1 2">
    <name type="scientific">Ixodes persulcatus</name>
    <name type="common">Taiga tick</name>
    <dbReference type="NCBI Taxonomy" id="34615"/>
    <lineage>
        <taxon>Eukaryota</taxon>
        <taxon>Metazoa</taxon>
        <taxon>Ecdysozoa</taxon>
        <taxon>Arthropoda</taxon>
        <taxon>Chelicerata</taxon>
        <taxon>Arachnida</taxon>
        <taxon>Acari</taxon>
        <taxon>Parasitiformes</taxon>
        <taxon>Ixodida</taxon>
        <taxon>Ixodoidea</taxon>
        <taxon>Ixodidae</taxon>
        <taxon>Ixodinae</taxon>
        <taxon>Ixodes</taxon>
    </lineage>
</organism>